<dbReference type="GO" id="GO:0016787">
    <property type="term" value="F:hydrolase activity"/>
    <property type="evidence" value="ECO:0007669"/>
    <property type="project" value="UniProtKB-KW"/>
</dbReference>
<proteinExistence type="predicted"/>
<dbReference type="InterPro" id="IPR001650">
    <property type="entry name" value="Helicase_C-like"/>
</dbReference>
<sequence length="196" mass="22059">AITGRVVVGQQMTVKEFYRSAKATQHDDYTARLEFLLRGSPKMRAMLPIIRDQVIVYSEKAIIWAMYPAEQVYIAAVLCEVGIDCRVLHGGIDADDREQIISDFTTERTKCMVLICSYGVNSAGLNLQTLCRNVHLFSPALSKATRDQAIGRTCRLGQDRIVLVYDYSVDESFNEYMLSRTKNKAIASLMIEATSF</sequence>
<evidence type="ECO:0000256" key="3">
    <source>
        <dbReference type="ARBA" id="ARBA00022840"/>
    </source>
</evidence>
<dbReference type="Gene3D" id="3.40.50.300">
    <property type="entry name" value="P-loop containing nucleotide triphosphate hydrolases"/>
    <property type="match status" value="1"/>
</dbReference>
<evidence type="ECO:0000256" key="1">
    <source>
        <dbReference type="ARBA" id="ARBA00022741"/>
    </source>
</evidence>
<dbReference type="InterPro" id="IPR050628">
    <property type="entry name" value="SNF2_RAD54_helicase_TF"/>
</dbReference>
<keyword evidence="2" id="KW-0378">Hydrolase</keyword>
<dbReference type="GO" id="GO:0006281">
    <property type="term" value="P:DNA repair"/>
    <property type="evidence" value="ECO:0007669"/>
    <property type="project" value="TreeGrafter"/>
</dbReference>
<feature type="non-terminal residue" evidence="5">
    <location>
        <position position="196"/>
    </location>
</feature>
<dbReference type="SUPFAM" id="SSF52540">
    <property type="entry name" value="P-loop containing nucleoside triphosphate hydrolases"/>
    <property type="match status" value="1"/>
</dbReference>
<dbReference type="Pfam" id="PF00271">
    <property type="entry name" value="Helicase_C"/>
    <property type="match status" value="1"/>
</dbReference>
<dbReference type="GO" id="GO:0005634">
    <property type="term" value="C:nucleus"/>
    <property type="evidence" value="ECO:0007669"/>
    <property type="project" value="TreeGrafter"/>
</dbReference>
<dbReference type="CDD" id="cd18793">
    <property type="entry name" value="SF2_C_SNF"/>
    <property type="match status" value="1"/>
</dbReference>
<evidence type="ECO:0000313" key="6">
    <source>
        <dbReference type="Proteomes" id="UP000541154"/>
    </source>
</evidence>
<feature type="domain" description="Helicase C-terminal" evidence="4">
    <location>
        <begin position="42"/>
        <end position="196"/>
    </location>
</feature>
<keyword evidence="1" id="KW-0547">Nucleotide-binding</keyword>
<evidence type="ECO:0000259" key="4">
    <source>
        <dbReference type="PROSITE" id="PS51194"/>
    </source>
</evidence>
<reference evidence="5 6" key="1">
    <citation type="submission" date="2019-04" db="EMBL/GenBank/DDBJ databases">
        <title>Aspergillus burnettii sp. nov., novel species from soil in southeast Queensland.</title>
        <authorList>
            <person name="Gilchrist C.L.M."/>
            <person name="Pitt J.I."/>
            <person name="Lange L."/>
            <person name="Lacey H.J."/>
            <person name="Vuong D."/>
            <person name="Midgley D.J."/>
            <person name="Greenfield P."/>
            <person name="Bradbury M."/>
            <person name="Lacey E."/>
            <person name="Busk P.K."/>
            <person name="Pilgaard B."/>
            <person name="Chooi Y.H."/>
            <person name="Piggott A.M."/>
        </authorList>
    </citation>
    <scope>NUCLEOTIDE SEQUENCE [LARGE SCALE GENOMIC DNA]</scope>
    <source>
        <strain evidence="5 6">FRR 5400</strain>
    </source>
</reference>
<comment type="caution">
    <text evidence="5">The sequence shown here is derived from an EMBL/GenBank/DDBJ whole genome shotgun (WGS) entry which is preliminary data.</text>
</comment>
<dbReference type="PANTHER" id="PTHR45626">
    <property type="entry name" value="TRANSCRIPTION TERMINATION FACTOR 2-RELATED"/>
    <property type="match status" value="1"/>
</dbReference>
<dbReference type="SMART" id="SM00490">
    <property type="entry name" value="HELICc"/>
    <property type="match status" value="1"/>
</dbReference>
<keyword evidence="6" id="KW-1185">Reference proteome</keyword>
<keyword evidence="3" id="KW-0067">ATP-binding</keyword>
<feature type="non-terminal residue" evidence="5">
    <location>
        <position position="1"/>
    </location>
</feature>
<evidence type="ECO:0000313" key="5">
    <source>
        <dbReference type="EMBL" id="KAF5854714.1"/>
    </source>
</evidence>
<name>A0A8H6E0E5_PETAA</name>
<dbReference type="InterPro" id="IPR027417">
    <property type="entry name" value="P-loop_NTPase"/>
</dbReference>
<organism evidence="5 6">
    <name type="scientific">Petromyces alliaceus</name>
    <name type="common">Aspergillus alliaceus</name>
    <dbReference type="NCBI Taxonomy" id="209559"/>
    <lineage>
        <taxon>Eukaryota</taxon>
        <taxon>Fungi</taxon>
        <taxon>Dikarya</taxon>
        <taxon>Ascomycota</taxon>
        <taxon>Pezizomycotina</taxon>
        <taxon>Eurotiomycetes</taxon>
        <taxon>Eurotiomycetidae</taxon>
        <taxon>Eurotiales</taxon>
        <taxon>Aspergillaceae</taxon>
        <taxon>Aspergillus</taxon>
        <taxon>Aspergillus subgen. Circumdati</taxon>
    </lineage>
</organism>
<protein>
    <recommendedName>
        <fullName evidence="4">Helicase C-terminal domain-containing protein</fullName>
    </recommendedName>
</protein>
<dbReference type="GO" id="GO:0005524">
    <property type="term" value="F:ATP binding"/>
    <property type="evidence" value="ECO:0007669"/>
    <property type="project" value="UniProtKB-KW"/>
</dbReference>
<accession>A0A8H6E0E5</accession>
<evidence type="ECO:0000256" key="2">
    <source>
        <dbReference type="ARBA" id="ARBA00022801"/>
    </source>
</evidence>
<dbReference type="PROSITE" id="PS51194">
    <property type="entry name" value="HELICASE_CTER"/>
    <property type="match status" value="1"/>
</dbReference>
<dbReference type="GO" id="GO:0008094">
    <property type="term" value="F:ATP-dependent activity, acting on DNA"/>
    <property type="evidence" value="ECO:0007669"/>
    <property type="project" value="TreeGrafter"/>
</dbReference>
<gene>
    <name evidence="5" type="ORF">ETB97_000849</name>
</gene>
<dbReference type="InterPro" id="IPR049730">
    <property type="entry name" value="SNF2/RAD54-like_C"/>
</dbReference>
<dbReference type="AlphaFoldDB" id="A0A8H6E0E5"/>
<dbReference type="EMBL" id="SPNV01001122">
    <property type="protein sequence ID" value="KAF5854714.1"/>
    <property type="molecule type" value="Genomic_DNA"/>
</dbReference>
<dbReference type="Proteomes" id="UP000541154">
    <property type="component" value="Unassembled WGS sequence"/>
</dbReference>